<feature type="chain" id="PRO_5039183746" evidence="1">
    <location>
        <begin position="21"/>
        <end position="422"/>
    </location>
</feature>
<feature type="domain" description="Type 9 secretion system plug protein N-terminal" evidence="2">
    <location>
        <begin position="33"/>
        <end position="158"/>
    </location>
</feature>
<evidence type="ECO:0000259" key="2">
    <source>
        <dbReference type="Pfam" id="PF17116"/>
    </source>
</evidence>
<evidence type="ECO:0000313" key="3">
    <source>
        <dbReference type="EMBL" id="HIX75179.1"/>
    </source>
</evidence>
<dbReference type="EMBL" id="DXEL01000060">
    <property type="protein sequence ID" value="HIX75179.1"/>
    <property type="molecule type" value="Genomic_DNA"/>
</dbReference>
<proteinExistence type="predicted"/>
<name>A0A9D2BH93_9BACT</name>
<comment type="caution">
    <text evidence="3">The sequence shown here is derived from an EMBL/GenBank/DDBJ whole genome shotgun (WGS) entry which is preliminary data.</text>
</comment>
<accession>A0A9D2BH93</accession>
<reference evidence="3" key="1">
    <citation type="journal article" date="2021" name="PeerJ">
        <title>Extensive microbial diversity within the chicken gut microbiome revealed by metagenomics and culture.</title>
        <authorList>
            <person name="Gilroy R."/>
            <person name="Ravi A."/>
            <person name="Getino M."/>
            <person name="Pursley I."/>
            <person name="Horton D.L."/>
            <person name="Alikhan N.F."/>
            <person name="Baker D."/>
            <person name="Gharbi K."/>
            <person name="Hall N."/>
            <person name="Watson M."/>
            <person name="Adriaenssens E.M."/>
            <person name="Foster-Nyarko E."/>
            <person name="Jarju S."/>
            <person name="Secka A."/>
            <person name="Antonio M."/>
            <person name="Oren A."/>
            <person name="Chaudhuri R.R."/>
            <person name="La Ragione R."/>
            <person name="Hildebrand F."/>
            <person name="Pallen M.J."/>
        </authorList>
    </citation>
    <scope>NUCLEOTIDE SEQUENCE</scope>
    <source>
        <strain evidence="3">ChiGjej6B6-14162</strain>
    </source>
</reference>
<dbReference type="Pfam" id="PF17116">
    <property type="entry name" value="T9SS_plug_1st"/>
    <property type="match status" value="1"/>
</dbReference>
<feature type="signal peptide" evidence="1">
    <location>
        <begin position="1"/>
        <end position="20"/>
    </location>
</feature>
<evidence type="ECO:0000313" key="4">
    <source>
        <dbReference type="Proteomes" id="UP000886740"/>
    </source>
</evidence>
<dbReference type="Proteomes" id="UP000886740">
    <property type="component" value="Unassembled WGS sequence"/>
</dbReference>
<gene>
    <name evidence="3" type="ORF">H9977_09145</name>
</gene>
<protein>
    <submittedName>
        <fullName evidence="3">DUF5103 domain-containing protein</fullName>
    </submittedName>
</protein>
<sequence length="422" mass="48716">MNVLKTLLLLALAAHLPLYGQTKYATQINSKIIKSLQIRQEGELFSEPFAALNGDKAIEINFDALNPGYSRYAYKIIFCNADWTPSNLSPVEYLDGFQDDVIEDFATSMSTTTQYTNYRVFFPNEDVRLKLAGNYAVQFYEEDNPSKIVFTACFSLVEPMVNIAANVSGNTNIDTNQSHQQVSFSIQHPNMDIPYPQTDLKIWVLQNNRRDNAVTGFKPMEIRKGTIVYENIRELIFPAGNEYRRVEFLSNKYNGMGVEKISFHNPYYHIDLMKDYPKSGETYQYDQDQDGRFFIRCANCEDHDTESDYYIVHFTLAMDPILDGNIYLNGEAFPNSFDESNKMEYNPESGFYEKALLLKQGNYNYQYLFVPNGQEKGETNLVEGDYAQTENQYTIYVYYRPMGARYDRLIGVKTIKNSMNVL</sequence>
<dbReference type="AlphaFoldDB" id="A0A9D2BH93"/>
<keyword evidence="1" id="KW-0732">Signal</keyword>
<reference evidence="3" key="2">
    <citation type="submission" date="2021-04" db="EMBL/GenBank/DDBJ databases">
        <authorList>
            <person name="Gilroy R."/>
        </authorList>
    </citation>
    <scope>NUCLEOTIDE SEQUENCE</scope>
    <source>
        <strain evidence="3">ChiGjej6B6-14162</strain>
    </source>
</reference>
<evidence type="ECO:0000256" key="1">
    <source>
        <dbReference type="SAM" id="SignalP"/>
    </source>
</evidence>
<organism evidence="3 4">
    <name type="scientific">Candidatus Parabacteroides intestinipullorum</name>
    <dbReference type="NCBI Taxonomy" id="2838723"/>
    <lineage>
        <taxon>Bacteria</taxon>
        <taxon>Pseudomonadati</taxon>
        <taxon>Bacteroidota</taxon>
        <taxon>Bacteroidia</taxon>
        <taxon>Bacteroidales</taxon>
        <taxon>Tannerellaceae</taxon>
        <taxon>Parabacteroides</taxon>
    </lineage>
</organism>
<dbReference type="InterPro" id="IPR031345">
    <property type="entry name" value="T9SS_Plug_N"/>
</dbReference>